<dbReference type="OrthoDB" id="7369230at2759"/>
<protein>
    <submittedName>
        <fullName evidence="1">Jg19471 protein</fullName>
    </submittedName>
</protein>
<evidence type="ECO:0000313" key="1">
    <source>
        <dbReference type="EMBL" id="CAH2231652.1"/>
    </source>
</evidence>
<name>A0A8S4R6J9_9NEOP</name>
<dbReference type="EMBL" id="CAKXAJ010024851">
    <property type="protein sequence ID" value="CAH2231652.1"/>
    <property type="molecule type" value="Genomic_DNA"/>
</dbReference>
<accession>A0A8S4R6J9</accession>
<comment type="caution">
    <text evidence="1">The sequence shown here is derived from an EMBL/GenBank/DDBJ whole genome shotgun (WGS) entry which is preliminary data.</text>
</comment>
<organism evidence="1 2">
    <name type="scientific">Pararge aegeria aegeria</name>
    <dbReference type="NCBI Taxonomy" id="348720"/>
    <lineage>
        <taxon>Eukaryota</taxon>
        <taxon>Metazoa</taxon>
        <taxon>Ecdysozoa</taxon>
        <taxon>Arthropoda</taxon>
        <taxon>Hexapoda</taxon>
        <taxon>Insecta</taxon>
        <taxon>Pterygota</taxon>
        <taxon>Neoptera</taxon>
        <taxon>Endopterygota</taxon>
        <taxon>Lepidoptera</taxon>
        <taxon>Glossata</taxon>
        <taxon>Ditrysia</taxon>
        <taxon>Papilionoidea</taxon>
        <taxon>Nymphalidae</taxon>
        <taxon>Satyrinae</taxon>
        <taxon>Satyrini</taxon>
        <taxon>Parargina</taxon>
        <taxon>Pararge</taxon>
    </lineage>
</organism>
<dbReference type="AlphaFoldDB" id="A0A8S4R6J9"/>
<keyword evidence="2" id="KW-1185">Reference proteome</keyword>
<dbReference type="Proteomes" id="UP000838756">
    <property type="component" value="Unassembled WGS sequence"/>
</dbReference>
<sequence length="133" mass="15513">MDNTELKMYKIEELLESDDELPMDYYEVPATPAYQIESRFDAIQFKWINPTKTLASKIESSYSLKENKLSHLDQQHPMPILKKGVMNKHDLFCIKSIEDLAGDATLIWLINFLLYKDIQANYLFLKSCLVSCK</sequence>
<gene>
    <name evidence="1" type="primary">jg19471</name>
    <name evidence="1" type="ORF">PAEG_LOCUS10124</name>
</gene>
<evidence type="ECO:0000313" key="2">
    <source>
        <dbReference type="Proteomes" id="UP000838756"/>
    </source>
</evidence>
<proteinExistence type="predicted"/>
<reference evidence="1" key="1">
    <citation type="submission" date="2022-03" db="EMBL/GenBank/DDBJ databases">
        <authorList>
            <person name="Lindestad O."/>
        </authorList>
    </citation>
    <scope>NUCLEOTIDE SEQUENCE</scope>
</reference>